<dbReference type="SUPFAM" id="SSF63411">
    <property type="entry name" value="LuxS/MPP-like metallohydrolase"/>
    <property type="match status" value="1"/>
</dbReference>
<dbReference type="Gene3D" id="3.30.830.10">
    <property type="entry name" value="Metalloenzyme, LuxS/M16 peptidase-like"/>
    <property type="match status" value="1"/>
</dbReference>
<proteinExistence type="predicted"/>
<dbReference type="GO" id="GO:0046872">
    <property type="term" value="F:metal ion binding"/>
    <property type="evidence" value="ECO:0007669"/>
    <property type="project" value="InterPro"/>
</dbReference>
<evidence type="ECO:0000313" key="2">
    <source>
        <dbReference type="Proteomes" id="UP000061382"/>
    </source>
</evidence>
<dbReference type="KEGG" id="rti:DC20_08615"/>
<gene>
    <name evidence="1" type="ORF">DC20_08615</name>
</gene>
<evidence type="ECO:0000313" key="1">
    <source>
        <dbReference type="EMBL" id="ALI99026.1"/>
    </source>
</evidence>
<dbReference type="PATRIC" id="fig|512763.3.peg.1899"/>
<dbReference type="Proteomes" id="UP000061382">
    <property type="component" value="Chromosome"/>
</dbReference>
<dbReference type="STRING" id="512763.DC20_08615"/>
<protein>
    <submittedName>
        <fullName evidence="1">Uncharacterized protein</fullName>
    </submittedName>
</protein>
<keyword evidence="2" id="KW-1185">Reference proteome</keyword>
<name>A0A0P0CWP3_9BACT</name>
<sequence length="102" mass="11422">MSSTNTGRRPTLHRQKQNFLGYETLGSLVGLLEAINTYNLPAVYLKRDEQAIQRLSYAQAKSLINNYIDPSKMVYVVVGDAKTQLAGLKDLGLEKPVILQNR</sequence>
<dbReference type="AlphaFoldDB" id="A0A0P0CWP3"/>
<dbReference type="EMBL" id="CP012643">
    <property type="protein sequence ID" value="ALI99026.1"/>
    <property type="molecule type" value="Genomic_DNA"/>
</dbReference>
<dbReference type="InterPro" id="IPR011249">
    <property type="entry name" value="Metalloenz_LuxS/M16"/>
</dbReference>
<reference evidence="1 2" key="1">
    <citation type="submission" date="2015-08" db="EMBL/GenBank/DDBJ databases">
        <title>Complete genome sequence of Rufibacter tibetensis strain 1351t, a radiation-resistant bacterium from tibet plateau.</title>
        <authorList>
            <person name="Dai J."/>
        </authorList>
    </citation>
    <scope>NUCLEOTIDE SEQUENCE [LARGE SCALE GENOMIC DNA]</scope>
    <source>
        <strain evidence="1 2">1351</strain>
    </source>
</reference>
<organism evidence="1 2">
    <name type="scientific">Rufibacter tibetensis</name>
    <dbReference type="NCBI Taxonomy" id="512763"/>
    <lineage>
        <taxon>Bacteria</taxon>
        <taxon>Pseudomonadati</taxon>
        <taxon>Bacteroidota</taxon>
        <taxon>Cytophagia</taxon>
        <taxon>Cytophagales</taxon>
        <taxon>Hymenobacteraceae</taxon>
        <taxon>Rufibacter</taxon>
    </lineage>
</organism>
<accession>A0A0P0CWP3</accession>